<proteinExistence type="predicted"/>
<dbReference type="EMBL" id="CH474027">
    <property type="protein sequence ID" value="EDL76613.1"/>
    <property type="molecule type" value="Genomic_DNA"/>
</dbReference>
<organism evidence="1 2">
    <name type="scientific">Rattus norvegicus</name>
    <name type="common">Rat</name>
    <dbReference type="NCBI Taxonomy" id="10116"/>
    <lineage>
        <taxon>Eukaryota</taxon>
        <taxon>Metazoa</taxon>
        <taxon>Chordata</taxon>
        <taxon>Craniata</taxon>
        <taxon>Vertebrata</taxon>
        <taxon>Euteleostomi</taxon>
        <taxon>Mammalia</taxon>
        <taxon>Eutheria</taxon>
        <taxon>Euarchontoglires</taxon>
        <taxon>Glires</taxon>
        <taxon>Rodentia</taxon>
        <taxon>Myomorpha</taxon>
        <taxon>Muroidea</taxon>
        <taxon>Muridae</taxon>
        <taxon>Murinae</taxon>
        <taxon>Rattus</taxon>
    </lineage>
</organism>
<gene>
    <name evidence="1" type="ORF">rCG_59311</name>
</gene>
<reference evidence="2" key="1">
    <citation type="submission" date="2005-09" db="EMBL/GenBank/DDBJ databases">
        <authorList>
            <person name="Mural R.J."/>
            <person name="Li P.W."/>
            <person name="Adams M.D."/>
            <person name="Amanatides P.G."/>
            <person name="Baden-Tillson H."/>
            <person name="Barnstead M."/>
            <person name="Chin S.H."/>
            <person name="Dew I."/>
            <person name="Evans C.A."/>
            <person name="Ferriera S."/>
            <person name="Flanigan M."/>
            <person name="Fosler C."/>
            <person name="Glodek A."/>
            <person name="Gu Z."/>
            <person name="Holt R.A."/>
            <person name="Jennings D."/>
            <person name="Kraft C.L."/>
            <person name="Lu F."/>
            <person name="Nguyen T."/>
            <person name="Nusskern D.R."/>
            <person name="Pfannkoch C.M."/>
            <person name="Sitter C."/>
            <person name="Sutton G.G."/>
            <person name="Venter J.C."/>
            <person name="Wang Z."/>
            <person name="Woodage T."/>
            <person name="Zheng X.H."/>
            <person name="Zhong F."/>
        </authorList>
    </citation>
    <scope>NUCLEOTIDE SEQUENCE [LARGE SCALE GENOMIC DNA]</scope>
    <source>
        <strain>BN</strain>
        <strain evidence="2">Sprague-Dawley</strain>
    </source>
</reference>
<sequence length="62" mass="7114">MVKCKRHRGVTAKKKQSLLSRAFPLYPKKPTQFCLCSLFPNVFVFCSNQFPVAMVKYLTKAS</sequence>
<accession>A6K7S0</accession>
<evidence type="ECO:0000313" key="1">
    <source>
        <dbReference type="EMBL" id="EDL76613.1"/>
    </source>
</evidence>
<protein>
    <submittedName>
        <fullName evidence="1">RCG59311</fullName>
    </submittedName>
</protein>
<dbReference type="Proteomes" id="UP000234681">
    <property type="component" value="Chromosome 7"/>
</dbReference>
<evidence type="ECO:0000313" key="2">
    <source>
        <dbReference type="Proteomes" id="UP000234681"/>
    </source>
</evidence>
<name>A6K7S0_RAT</name>
<dbReference type="AlphaFoldDB" id="A6K7S0"/>